<feature type="domain" description="SIS" evidence="5">
    <location>
        <begin position="119"/>
        <end position="259"/>
    </location>
</feature>
<proteinExistence type="predicted"/>
<dbReference type="InterPro" id="IPR001347">
    <property type="entry name" value="SIS_dom"/>
</dbReference>
<comment type="caution">
    <text evidence="6">The sequence shown here is derived from an EMBL/GenBank/DDBJ whole genome shotgun (WGS) entry which is preliminary data.</text>
</comment>
<dbReference type="Proteomes" id="UP000051264">
    <property type="component" value="Unassembled WGS sequence"/>
</dbReference>
<dbReference type="STRING" id="1423747.FC69_GL001286"/>
<dbReference type="Pfam" id="PF01418">
    <property type="entry name" value="HTH_6"/>
    <property type="match status" value="1"/>
</dbReference>
<dbReference type="InterPro" id="IPR047640">
    <property type="entry name" value="RpiR-like"/>
</dbReference>
<dbReference type="PANTHER" id="PTHR30514">
    <property type="entry name" value="GLUCOKINASE"/>
    <property type="match status" value="1"/>
</dbReference>
<dbReference type="InterPro" id="IPR000281">
    <property type="entry name" value="HTH_RpiR"/>
</dbReference>
<protein>
    <recommendedName>
        <fullName evidence="8">Helix-turn-helix domain, rpiR family protein</fullName>
    </recommendedName>
</protein>
<dbReference type="GO" id="GO:0097367">
    <property type="term" value="F:carbohydrate derivative binding"/>
    <property type="evidence" value="ECO:0007669"/>
    <property type="project" value="InterPro"/>
</dbReference>
<keyword evidence="3" id="KW-0804">Transcription</keyword>
<keyword evidence="1" id="KW-0805">Transcription regulation</keyword>
<evidence type="ECO:0000256" key="3">
    <source>
        <dbReference type="ARBA" id="ARBA00023163"/>
    </source>
</evidence>
<dbReference type="GO" id="GO:0003700">
    <property type="term" value="F:DNA-binding transcription factor activity"/>
    <property type="evidence" value="ECO:0007669"/>
    <property type="project" value="InterPro"/>
</dbReference>
<sequence length="280" mass="31850">MEIIEHIKNQYSFLSTQEQKVALAVIQKGSTIQHMGIEELAEELAVSNSTISRFVKKIGCKNFVDFKLRFNDHQNQVPVEGVQGMIDQDERTSVEIYQLYQTVITKTQEKIDQTDLEKLVKWIKESRRIFIYGLGSSGYTTEEFGQRLVRMGIQTITATESHMMLITSNIINRDDLVIGLSNSGNTNEVNRALNNARLNGARTAAITSAPDSLMTAASQLTLFVEDSIQFSNERFVNSQFAITYVIDILSMLLLEDDQYNWSMQKTVETIMHDKLNHPQN</sequence>
<dbReference type="AlphaFoldDB" id="A0A0R1S2E2"/>
<dbReference type="Gene3D" id="1.10.10.10">
    <property type="entry name" value="Winged helix-like DNA-binding domain superfamily/Winged helix DNA-binding domain"/>
    <property type="match status" value="1"/>
</dbReference>
<dbReference type="RefSeq" id="WP_025082974.1">
    <property type="nucleotide sequence ID" value="NZ_AZEX01000035.1"/>
</dbReference>
<dbReference type="InterPro" id="IPR036388">
    <property type="entry name" value="WH-like_DNA-bd_sf"/>
</dbReference>
<dbReference type="EMBL" id="AZEX01000035">
    <property type="protein sequence ID" value="KRL60850.1"/>
    <property type="molecule type" value="Genomic_DNA"/>
</dbReference>
<evidence type="ECO:0000256" key="1">
    <source>
        <dbReference type="ARBA" id="ARBA00023015"/>
    </source>
</evidence>
<gene>
    <name evidence="6" type="ORF">FC69_GL001286</name>
</gene>
<dbReference type="GO" id="GO:0003677">
    <property type="term" value="F:DNA binding"/>
    <property type="evidence" value="ECO:0007669"/>
    <property type="project" value="UniProtKB-KW"/>
</dbReference>
<evidence type="ECO:0008006" key="8">
    <source>
        <dbReference type="Google" id="ProtNLM"/>
    </source>
</evidence>
<reference evidence="6 7" key="1">
    <citation type="journal article" date="2015" name="Genome Announc.">
        <title>Expanding the biotechnology potential of lactobacilli through comparative genomics of 213 strains and associated genera.</title>
        <authorList>
            <person name="Sun Z."/>
            <person name="Harris H.M."/>
            <person name="McCann A."/>
            <person name="Guo C."/>
            <person name="Argimon S."/>
            <person name="Zhang W."/>
            <person name="Yang X."/>
            <person name="Jeffery I.B."/>
            <person name="Cooney J.C."/>
            <person name="Kagawa T.F."/>
            <person name="Liu W."/>
            <person name="Song Y."/>
            <person name="Salvetti E."/>
            <person name="Wrobel A."/>
            <person name="Rasinkangas P."/>
            <person name="Parkhill J."/>
            <person name="Rea M.C."/>
            <person name="O'Sullivan O."/>
            <person name="Ritari J."/>
            <person name="Douillard F.P."/>
            <person name="Paul Ross R."/>
            <person name="Yang R."/>
            <person name="Briner A.E."/>
            <person name="Felis G.E."/>
            <person name="de Vos W.M."/>
            <person name="Barrangou R."/>
            <person name="Klaenhammer T.R."/>
            <person name="Caufield P.W."/>
            <person name="Cui Y."/>
            <person name="Zhang H."/>
            <person name="O'Toole P.W."/>
        </authorList>
    </citation>
    <scope>NUCLEOTIDE SEQUENCE [LARGE SCALE GENOMIC DNA]</scope>
    <source>
        <strain evidence="6 7">DSM 14340</strain>
    </source>
</reference>
<dbReference type="PANTHER" id="PTHR30514:SF21">
    <property type="entry name" value="RPIR-FAMILY TRANSCRIPTIONAL REGULATOR"/>
    <property type="match status" value="1"/>
</dbReference>
<evidence type="ECO:0000256" key="2">
    <source>
        <dbReference type="ARBA" id="ARBA00023125"/>
    </source>
</evidence>
<dbReference type="Pfam" id="PF01380">
    <property type="entry name" value="SIS"/>
    <property type="match status" value="1"/>
</dbReference>
<feature type="domain" description="HTH rpiR-type" evidence="4">
    <location>
        <begin position="1"/>
        <end position="77"/>
    </location>
</feature>
<evidence type="ECO:0000259" key="5">
    <source>
        <dbReference type="PROSITE" id="PS51464"/>
    </source>
</evidence>
<evidence type="ECO:0000313" key="7">
    <source>
        <dbReference type="Proteomes" id="UP000051264"/>
    </source>
</evidence>
<evidence type="ECO:0000313" key="6">
    <source>
        <dbReference type="EMBL" id="KRL60850.1"/>
    </source>
</evidence>
<dbReference type="PATRIC" id="fig|1423747.3.peg.1312"/>
<name>A0A0R1S2E2_9LACO</name>
<dbReference type="InterPro" id="IPR035472">
    <property type="entry name" value="RpiR-like_SIS"/>
</dbReference>
<keyword evidence="2" id="KW-0238">DNA-binding</keyword>
<dbReference type="SUPFAM" id="SSF46689">
    <property type="entry name" value="Homeodomain-like"/>
    <property type="match status" value="1"/>
</dbReference>
<dbReference type="GO" id="GO:1901135">
    <property type="term" value="P:carbohydrate derivative metabolic process"/>
    <property type="evidence" value="ECO:0007669"/>
    <property type="project" value="InterPro"/>
</dbReference>
<evidence type="ECO:0000259" key="4">
    <source>
        <dbReference type="PROSITE" id="PS51071"/>
    </source>
</evidence>
<dbReference type="InterPro" id="IPR046348">
    <property type="entry name" value="SIS_dom_sf"/>
</dbReference>
<dbReference type="PROSITE" id="PS51071">
    <property type="entry name" value="HTH_RPIR"/>
    <property type="match status" value="1"/>
</dbReference>
<dbReference type="eggNOG" id="COG1737">
    <property type="taxonomic scope" value="Bacteria"/>
</dbReference>
<organism evidence="6 7">
    <name type="scientific">Latilactobacillus fuchuensis DSM 14340 = JCM 11249</name>
    <dbReference type="NCBI Taxonomy" id="1423747"/>
    <lineage>
        <taxon>Bacteria</taxon>
        <taxon>Bacillati</taxon>
        <taxon>Bacillota</taxon>
        <taxon>Bacilli</taxon>
        <taxon>Lactobacillales</taxon>
        <taxon>Lactobacillaceae</taxon>
        <taxon>Latilactobacillus</taxon>
    </lineage>
</organism>
<dbReference type="InterPro" id="IPR009057">
    <property type="entry name" value="Homeodomain-like_sf"/>
</dbReference>
<accession>A0A0R1S2E2</accession>
<dbReference type="SUPFAM" id="SSF53697">
    <property type="entry name" value="SIS domain"/>
    <property type="match status" value="1"/>
</dbReference>
<dbReference type="OrthoDB" id="1648815at2"/>
<dbReference type="PROSITE" id="PS51464">
    <property type="entry name" value="SIS"/>
    <property type="match status" value="1"/>
</dbReference>
<dbReference type="CDD" id="cd05013">
    <property type="entry name" value="SIS_RpiR"/>
    <property type="match status" value="1"/>
</dbReference>
<dbReference type="Gene3D" id="3.40.50.10490">
    <property type="entry name" value="Glucose-6-phosphate isomerase like protein, domain 1"/>
    <property type="match status" value="1"/>
</dbReference>